<name>A0A090NY59_SHIDY</name>
<organism evidence="2 3">
    <name type="scientific">Shigella dysenteriae WRSd3</name>
    <dbReference type="NCBI Taxonomy" id="1401327"/>
    <lineage>
        <taxon>Bacteria</taxon>
        <taxon>Pseudomonadati</taxon>
        <taxon>Pseudomonadota</taxon>
        <taxon>Gammaproteobacteria</taxon>
        <taxon>Enterobacterales</taxon>
        <taxon>Enterobacteriaceae</taxon>
        <taxon>Shigella</taxon>
    </lineage>
</organism>
<evidence type="ECO:0000256" key="1">
    <source>
        <dbReference type="SAM" id="SignalP"/>
    </source>
</evidence>
<proteinExistence type="predicted"/>
<evidence type="ECO:0008006" key="4">
    <source>
        <dbReference type="Google" id="ProtNLM"/>
    </source>
</evidence>
<dbReference type="Pfam" id="PF06674">
    <property type="entry name" value="DUF1176"/>
    <property type="match status" value="1"/>
</dbReference>
<evidence type="ECO:0000313" key="3">
    <source>
        <dbReference type="Proteomes" id="UP000017944"/>
    </source>
</evidence>
<dbReference type="RefSeq" id="WP_001270535.1">
    <property type="nucleotide sequence ID" value="NZ_AXUT01000090.1"/>
</dbReference>
<sequence>MRYRIFLLFFFALLPTSLVWAAPAQRAFSDWQVTCNNQNFCVARNTGDHNGLVMTLSRSAGAHTDAVLRIERGGLKSPDASEGEIAPRLLLDGEPLALSGDKWRISPWLLVTDDTATITEFLQMIHEGKAITLRDGNQTISLSGLKAALLFIDAQQKRVGSETAWIKKGDEPLLSVPPAPALKEVAVVNPTPTPLSLEERNDLLDYGNWRMNGLRCSLDPLRREVNVTALTDDKALMMISCEAGAYNTIDLAWIVSRKKPLASRPVRLRLPFNNGQETNELELMNATFDEKSRELVTLAKGRGLSDCGIQARWRFDGQRFRLVRYAAEPTCDNWHGPDAWPTLWITRYTISQMRP</sequence>
<comment type="caution">
    <text evidence="2">The sequence shown here is derived from an EMBL/GenBank/DDBJ whole genome shotgun (WGS) entry which is preliminary data.</text>
</comment>
<reference evidence="2 3" key="1">
    <citation type="submission" date="2013-10" db="EMBL/GenBank/DDBJ databases">
        <title>Draft genomes and the virulence plasmids of Sd1617 vaccine constructs: WRSd3 and WRSd5.</title>
        <authorList>
            <person name="Aksomboon Vongsawan A."/>
            <person name="Venkatesan M.M."/>
            <person name="Vaisvil B."/>
            <person name="Emel G."/>
            <person name="Kepatral V."/>
            <person name="Sethabutr O."/>
            <person name="Serichantalergs O."/>
            <person name="Mason C."/>
        </authorList>
    </citation>
    <scope>NUCLEOTIDE SEQUENCE [LARGE SCALE GENOMIC DNA]</scope>
    <source>
        <strain evidence="2 3">WRSd3</strain>
    </source>
</reference>
<accession>A0A090NY59</accession>
<keyword evidence="1" id="KW-0732">Signal</keyword>
<protein>
    <recommendedName>
        <fullName evidence="4">DUF1176 domain-containing protein</fullName>
    </recommendedName>
</protein>
<feature type="chain" id="PRO_5001860643" description="DUF1176 domain-containing protein" evidence="1">
    <location>
        <begin position="22"/>
        <end position="355"/>
    </location>
</feature>
<gene>
    <name evidence="2" type="ORF">WRSd3_01269</name>
</gene>
<dbReference type="InterPro" id="IPR009560">
    <property type="entry name" value="DUF1176"/>
</dbReference>
<dbReference type="Proteomes" id="UP000017944">
    <property type="component" value="Unassembled WGS sequence"/>
</dbReference>
<evidence type="ECO:0000313" key="2">
    <source>
        <dbReference type="EMBL" id="ESU80693.1"/>
    </source>
</evidence>
<dbReference type="EMBL" id="AXUT01000090">
    <property type="protein sequence ID" value="ESU80693.1"/>
    <property type="molecule type" value="Genomic_DNA"/>
</dbReference>
<dbReference type="PATRIC" id="fig|1401327.3.peg.1166"/>
<feature type="signal peptide" evidence="1">
    <location>
        <begin position="1"/>
        <end position="21"/>
    </location>
</feature>
<dbReference type="AlphaFoldDB" id="A0A090NY59"/>